<dbReference type="Pfam" id="PF00318">
    <property type="entry name" value="Ribosomal_S2"/>
    <property type="match status" value="1"/>
</dbReference>
<protein>
    <recommendedName>
        <fullName evidence="4 5">Small ribosomal subunit protein uS2</fullName>
    </recommendedName>
</protein>
<evidence type="ECO:0000256" key="3">
    <source>
        <dbReference type="ARBA" id="ARBA00023274"/>
    </source>
</evidence>
<dbReference type="PANTHER" id="PTHR12534">
    <property type="entry name" value="30S RIBOSOMAL PROTEIN S2 PROKARYOTIC AND ORGANELLAR"/>
    <property type="match status" value="1"/>
</dbReference>
<dbReference type="InterPro" id="IPR023591">
    <property type="entry name" value="Ribosomal_uS2_flav_dom_sf"/>
</dbReference>
<dbReference type="Gene3D" id="1.10.287.610">
    <property type="entry name" value="Helix hairpin bin"/>
    <property type="match status" value="1"/>
</dbReference>
<dbReference type="EMBL" id="MGAQ01000010">
    <property type="protein sequence ID" value="OGK50880.1"/>
    <property type="molecule type" value="Genomic_DNA"/>
</dbReference>
<dbReference type="NCBIfam" id="TIGR01011">
    <property type="entry name" value="rpsB_bact"/>
    <property type="match status" value="1"/>
</dbReference>
<keyword evidence="3 5" id="KW-0687">Ribonucleoprotein</keyword>
<evidence type="ECO:0000256" key="4">
    <source>
        <dbReference type="ARBA" id="ARBA00035256"/>
    </source>
</evidence>
<dbReference type="PANTHER" id="PTHR12534:SF0">
    <property type="entry name" value="SMALL RIBOSOMAL SUBUNIT PROTEIN US2M"/>
    <property type="match status" value="1"/>
</dbReference>
<organism evidence="7 8">
    <name type="scientific">Candidatus Roizmanbacteria bacterium RIFCSPLOWO2_01_FULL_40_42</name>
    <dbReference type="NCBI Taxonomy" id="1802066"/>
    <lineage>
        <taxon>Bacteria</taxon>
        <taxon>Candidatus Roizmaniibacteriota</taxon>
    </lineage>
</organism>
<dbReference type="GO" id="GO:0015935">
    <property type="term" value="C:small ribosomal subunit"/>
    <property type="evidence" value="ECO:0007669"/>
    <property type="project" value="InterPro"/>
</dbReference>
<evidence type="ECO:0000256" key="6">
    <source>
        <dbReference type="RuleBase" id="RU003631"/>
    </source>
</evidence>
<proteinExistence type="inferred from homology"/>
<reference evidence="7 8" key="1">
    <citation type="journal article" date="2016" name="Nat. Commun.">
        <title>Thousands of microbial genomes shed light on interconnected biogeochemical processes in an aquifer system.</title>
        <authorList>
            <person name="Anantharaman K."/>
            <person name="Brown C.T."/>
            <person name="Hug L.A."/>
            <person name="Sharon I."/>
            <person name="Castelle C.J."/>
            <person name="Probst A.J."/>
            <person name="Thomas B.C."/>
            <person name="Singh A."/>
            <person name="Wilkins M.J."/>
            <person name="Karaoz U."/>
            <person name="Brodie E.L."/>
            <person name="Williams K.H."/>
            <person name="Hubbard S.S."/>
            <person name="Banfield J.F."/>
        </authorList>
    </citation>
    <scope>NUCLEOTIDE SEQUENCE [LARGE SCALE GENOMIC DNA]</scope>
</reference>
<evidence type="ECO:0000256" key="2">
    <source>
        <dbReference type="ARBA" id="ARBA00022980"/>
    </source>
</evidence>
<dbReference type="SUPFAM" id="SSF52313">
    <property type="entry name" value="Ribosomal protein S2"/>
    <property type="match status" value="1"/>
</dbReference>
<dbReference type="Gene3D" id="3.40.50.10490">
    <property type="entry name" value="Glucose-6-phosphate isomerase like protein, domain 1"/>
    <property type="match status" value="1"/>
</dbReference>
<dbReference type="Proteomes" id="UP000178558">
    <property type="component" value="Unassembled WGS sequence"/>
</dbReference>
<name>A0A1F7J5J2_9BACT</name>
<dbReference type="AlphaFoldDB" id="A0A1F7J5J2"/>
<evidence type="ECO:0000313" key="8">
    <source>
        <dbReference type="Proteomes" id="UP000178558"/>
    </source>
</evidence>
<dbReference type="InterPro" id="IPR005706">
    <property type="entry name" value="Ribosomal_uS2_bac/mit/plastid"/>
</dbReference>
<comment type="similarity">
    <text evidence="1 5 6">Belongs to the universal ribosomal protein uS2 family.</text>
</comment>
<comment type="caution">
    <text evidence="7">The sequence shown here is derived from an EMBL/GenBank/DDBJ whole genome shotgun (WGS) entry which is preliminary data.</text>
</comment>
<dbReference type="CDD" id="cd01425">
    <property type="entry name" value="RPS2"/>
    <property type="match status" value="1"/>
</dbReference>
<evidence type="ECO:0000256" key="1">
    <source>
        <dbReference type="ARBA" id="ARBA00006242"/>
    </source>
</evidence>
<keyword evidence="2 5" id="KW-0689">Ribosomal protein</keyword>
<dbReference type="GO" id="GO:0006412">
    <property type="term" value="P:translation"/>
    <property type="evidence" value="ECO:0007669"/>
    <property type="project" value="UniProtKB-UniRule"/>
</dbReference>
<dbReference type="InterPro" id="IPR018130">
    <property type="entry name" value="Ribosomal_uS2_CS"/>
</dbReference>
<gene>
    <name evidence="5" type="primary">rpsB</name>
    <name evidence="7" type="ORF">A3B50_01210</name>
</gene>
<sequence>MNKTLVDASEVQKLFEVGLHLGHKKNRLHPKARKFVYRIEKGVSIIDLTITVNQLKEAEKFLQQAGKDKKTLLIVATKKIAVQIATKLAREHNLSFVTNKWLPGLLTNFETIIKNVKKLEELKEQKGDESWEKLTKHEKGQVSKHIARLERFYGGLTGLTKKPDVIFVVDVKKEFNAVIEARRSNIPVVGIADTNADPEGIDFPIVANDDSPTAVEFLIQKLISAYVKG</sequence>
<dbReference type="HAMAP" id="MF_00291_B">
    <property type="entry name" value="Ribosomal_uS2_B"/>
    <property type="match status" value="1"/>
</dbReference>
<accession>A0A1F7J5J2</accession>
<dbReference type="PRINTS" id="PR00395">
    <property type="entry name" value="RIBOSOMALS2"/>
</dbReference>
<dbReference type="InterPro" id="IPR001865">
    <property type="entry name" value="Ribosomal_uS2"/>
</dbReference>
<evidence type="ECO:0000313" key="7">
    <source>
        <dbReference type="EMBL" id="OGK50880.1"/>
    </source>
</evidence>
<dbReference type="GO" id="GO:0003735">
    <property type="term" value="F:structural constituent of ribosome"/>
    <property type="evidence" value="ECO:0007669"/>
    <property type="project" value="InterPro"/>
</dbReference>
<evidence type="ECO:0000256" key="5">
    <source>
        <dbReference type="HAMAP-Rule" id="MF_00291"/>
    </source>
</evidence>
<dbReference type="PROSITE" id="PS00963">
    <property type="entry name" value="RIBOSOMAL_S2_2"/>
    <property type="match status" value="1"/>
</dbReference>